<keyword evidence="3" id="KW-1133">Transmembrane helix</keyword>
<dbReference type="InterPro" id="IPR029044">
    <property type="entry name" value="Nucleotide-diphossugar_trans"/>
</dbReference>
<proteinExistence type="predicted"/>
<evidence type="ECO:0000256" key="2">
    <source>
        <dbReference type="SAM" id="MobiDB-lite"/>
    </source>
</evidence>
<evidence type="ECO:0000256" key="3">
    <source>
        <dbReference type="SAM" id="Phobius"/>
    </source>
</evidence>
<dbReference type="PANTHER" id="PTHR32385:SF15">
    <property type="entry name" value="INOSITOL PHOSPHOCERAMIDE MANNOSYLTRANSFERASE 1"/>
    <property type="match status" value="1"/>
</dbReference>
<dbReference type="GO" id="GO:0016020">
    <property type="term" value="C:membrane"/>
    <property type="evidence" value="ECO:0007669"/>
    <property type="project" value="GOC"/>
</dbReference>
<dbReference type="PANTHER" id="PTHR32385">
    <property type="entry name" value="MANNOSYL PHOSPHORYLINOSITOL CERAMIDE SYNTHASE"/>
    <property type="match status" value="1"/>
</dbReference>
<keyword evidence="5" id="KW-1185">Reference proteome</keyword>
<dbReference type="Proteomes" id="UP000266841">
    <property type="component" value="Unassembled WGS sequence"/>
</dbReference>
<keyword evidence="3" id="KW-0472">Membrane</keyword>
<accession>K0RGW8</accession>
<dbReference type="EMBL" id="AGNL01048226">
    <property type="protein sequence ID" value="EJK45817.1"/>
    <property type="molecule type" value="Genomic_DNA"/>
</dbReference>
<dbReference type="AlphaFoldDB" id="K0RGW8"/>
<dbReference type="InterPro" id="IPR007577">
    <property type="entry name" value="GlycoTrfase_DXD_sugar-bd_CS"/>
</dbReference>
<evidence type="ECO:0000313" key="5">
    <source>
        <dbReference type="Proteomes" id="UP000266841"/>
    </source>
</evidence>
<dbReference type="SUPFAM" id="SSF53448">
    <property type="entry name" value="Nucleotide-diphospho-sugar transferases"/>
    <property type="match status" value="1"/>
</dbReference>
<comment type="caution">
    <text evidence="4">The sequence shown here is derived from an EMBL/GenBank/DDBJ whole genome shotgun (WGS) entry which is preliminary data.</text>
</comment>
<sequence>MSAKSFNARPVLGDPSTSSSFNPWHGGSKDDRTPLLNCSARRVFPVPVAVALVFGPSPLRETYLPRASAQVRLSVPQSISIGPSTSFATRAAATCLLTTKPVHRAWRNSDCVPHGALDRGAGSGANAAGRGPGDGVGVVDVPTTRRADPDSWSPLGGLVQLVQLVHAFDRPCARRVLCPGVMRARRIRLGDAIPGEVRASDGDNNTHKKQRKSTVPLLAVVAVLCWVSIALLWSNGPMTPVPTGTGQSPKNSTSLGAAFVGANNRPRIPRRLVFTYKYNLLEGASPPPPLDLPLKINVLRTIDIAAAKYDYFKRRFPEEDVEMPIDEVPVVSFLDDTGCLNVIEQADARLVDVFKYEERGPFKADICRVAELYMNGGWYFDIDIGVVNPIDFEEIGITAYSLPREHLKLLRDECYTHTQGRRERRPSEEDIVTFATVFNAQGRFFQAFTAATPFHPVLKRALNHMVAYYNGSLAELLSKEAPELVASSRTQKGGVPSRDKPMGAGVGPYTLATAFAATLDSEWEDYVGRLFQESGYVRKRGPGPRLKSDKLASRRHSRFLFESLLGDDTKGLFADVPLQDSGEKKIHWCNFVCFGGQKVYFYSRVRGSKGCPLKQKS</sequence>
<gene>
    <name evidence="4" type="ORF">THAOC_35551</name>
</gene>
<dbReference type="eggNOG" id="ENOG502SB3V">
    <property type="taxonomic scope" value="Eukaryota"/>
</dbReference>
<evidence type="ECO:0000313" key="4">
    <source>
        <dbReference type="EMBL" id="EJK45817.1"/>
    </source>
</evidence>
<name>K0RGW8_THAOC</name>
<keyword evidence="3" id="KW-0812">Transmembrane</keyword>
<dbReference type="OrthoDB" id="409543at2759"/>
<dbReference type="Gene3D" id="3.90.550.20">
    <property type="match status" value="1"/>
</dbReference>
<dbReference type="GO" id="GO:0000030">
    <property type="term" value="F:mannosyltransferase activity"/>
    <property type="evidence" value="ECO:0007669"/>
    <property type="project" value="TreeGrafter"/>
</dbReference>
<evidence type="ECO:0000256" key="1">
    <source>
        <dbReference type="ARBA" id="ARBA00022679"/>
    </source>
</evidence>
<feature type="region of interest" description="Disordered" evidence="2">
    <location>
        <begin position="1"/>
        <end position="26"/>
    </location>
</feature>
<keyword evidence="1" id="KW-0808">Transferase</keyword>
<dbReference type="GO" id="GO:0051999">
    <property type="term" value="P:mannosyl-inositol phosphorylceramide biosynthetic process"/>
    <property type="evidence" value="ECO:0007669"/>
    <property type="project" value="TreeGrafter"/>
</dbReference>
<dbReference type="Pfam" id="PF04488">
    <property type="entry name" value="Gly_transf_sug"/>
    <property type="match status" value="1"/>
</dbReference>
<protein>
    <submittedName>
        <fullName evidence="4">Uncharacterized protein</fullName>
    </submittedName>
</protein>
<reference evidence="4 5" key="1">
    <citation type="journal article" date="2012" name="Genome Biol.">
        <title>Genome and low-iron response of an oceanic diatom adapted to chronic iron limitation.</title>
        <authorList>
            <person name="Lommer M."/>
            <person name="Specht M."/>
            <person name="Roy A.S."/>
            <person name="Kraemer L."/>
            <person name="Andreson R."/>
            <person name="Gutowska M.A."/>
            <person name="Wolf J."/>
            <person name="Bergner S.V."/>
            <person name="Schilhabel M.B."/>
            <person name="Klostermeier U.C."/>
            <person name="Beiko R.G."/>
            <person name="Rosenstiel P."/>
            <person name="Hippler M."/>
            <person name="Laroche J."/>
        </authorList>
    </citation>
    <scope>NUCLEOTIDE SEQUENCE [LARGE SCALE GENOMIC DNA]</scope>
    <source>
        <strain evidence="4 5">CCMP1005</strain>
    </source>
</reference>
<dbReference type="InterPro" id="IPR051706">
    <property type="entry name" value="Glycosyltransferase_domain"/>
</dbReference>
<organism evidence="4 5">
    <name type="scientific">Thalassiosira oceanica</name>
    <name type="common">Marine diatom</name>
    <dbReference type="NCBI Taxonomy" id="159749"/>
    <lineage>
        <taxon>Eukaryota</taxon>
        <taxon>Sar</taxon>
        <taxon>Stramenopiles</taxon>
        <taxon>Ochrophyta</taxon>
        <taxon>Bacillariophyta</taxon>
        <taxon>Coscinodiscophyceae</taxon>
        <taxon>Thalassiosirophycidae</taxon>
        <taxon>Thalassiosirales</taxon>
        <taxon>Thalassiosiraceae</taxon>
        <taxon>Thalassiosira</taxon>
    </lineage>
</organism>
<feature type="transmembrane region" description="Helical" evidence="3">
    <location>
        <begin position="215"/>
        <end position="233"/>
    </location>
</feature>